<name>A0ABP1QTD1_9HEXA</name>
<dbReference type="EMBL" id="CAXLJM020000039">
    <property type="protein sequence ID" value="CAL8107984.1"/>
    <property type="molecule type" value="Genomic_DNA"/>
</dbReference>
<reference evidence="1 2" key="1">
    <citation type="submission" date="2024-08" db="EMBL/GenBank/DDBJ databases">
        <authorList>
            <person name="Cucini C."/>
            <person name="Frati F."/>
        </authorList>
    </citation>
    <scope>NUCLEOTIDE SEQUENCE [LARGE SCALE GENOMIC DNA]</scope>
</reference>
<keyword evidence="2" id="KW-1185">Reference proteome</keyword>
<organism evidence="1 2">
    <name type="scientific">Orchesella dallaii</name>
    <dbReference type="NCBI Taxonomy" id="48710"/>
    <lineage>
        <taxon>Eukaryota</taxon>
        <taxon>Metazoa</taxon>
        <taxon>Ecdysozoa</taxon>
        <taxon>Arthropoda</taxon>
        <taxon>Hexapoda</taxon>
        <taxon>Collembola</taxon>
        <taxon>Entomobryomorpha</taxon>
        <taxon>Entomobryoidea</taxon>
        <taxon>Orchesellidae</taxon>
        <taxon>Orchesellinae</taxon>
        <taxon>Orchesella</taxon>
    </lineage>
</organism>
<gene>
    <name evidence="1" type="ORF">ODALV1_LOCUS12836</name>
</gene>
<proteinExistence type="predicted"/>
<evidence type="ECO:0000313" key="1">
    <source>
        <dbReference type="EMBL" id="CAL8107984.1"/>
    </source>
</evidence>
<protein>
    <submittedName>
        <fullName evidence="1">Uncharacterized protein</fullName>
    </submittedName>
</protein>
<accession>A0ABP1QTD1</accession>
<evidence type="ECO:0000313" key="2">
    <source>
        <dbReference type="Proteomes" id="UP001642540"/>
    </source>
</evidence>
<sequence length="208" mass="23960">MGSSEDIVASLEAQLSESNHQNQLKDKLLEVADTRITLRNLVGASETVLIQLQNQRMNFDTKHMKYLKRIGMLFPYLTTSPQQRAYVVRYNVIEHRYAWVFSTFNLFSNKLVLGMQKRHEAVPFIQPLLIDQHLDYDNLTVEELDEVLGQHEIGIEKATELNVFLTALYEEWVAANLETSIDSESNECIYLVETLLADIQAANYDANY</sequence>
<comment type="caution">
    <text evidence="1">The sequence shown here is derived from an EMBL/GenBank/DDBJ whole genome shotgun (WGS) entry which is preliminary data.</text>
</comment>
<dbReference type="Proteomes" id="UP001642540">
    <property type="component" value="Unassembled WGS sequence"/>
</dbReference>